<dbReference type="InterPro" id="IPR022791">
    <property type="entry name" value="L-PG_synthase/AglD"/>
</dbReference>
<organism evidence="7 8">
    <name type="scientific">Vagococcus allomyrinae</name>
    <dbReference type="NCBI Taxonomy" id="2794353"/>
    <lineage>
        <taxon>Bacteria</taxon>
        <taxon>Bacillati</taxon>
        <taxon>Bacillota</taxon>
        <taxon>Bacilli</taxon>
        <taxon>Lactobacillales</taxon>
        <taxon>Enterococcaceae</taxon>
        <taxon>Vagococcus</taxon>
    </lineage>
</organism>
<keyword evidence="3 6" id="KW-0812">Transmembrane</keyword>
<feature type="transmembrane region" description="Helical" evidence="6">
    <location>
        <begin position="124"/>
        <end position="147"/>
    </location>
</feature>
<dbReference type="GO" id="GO:0046677">
    <property type="term" value="P:response to antibiotic"/>
    <property type="evidence" value="ECO:0007669"/>
    <property type="project" value="UniProtKB-KW"/>
</dbReference>
<comment type="subcellular location">
    <subcellularLocation>
        <location evidence="1 6">Cell membrane</location>
        <topology evidence="1 6">Multi-pass membrane protein</topology>
    </subcellularLocation>
</comment>
<evidence type="ECO:0000256" key="4">
    <source>
        <dbReference type="ARBA" id="ARBA00022989"/>
    </source>
</evidence>
<keyword evidence="4 6" id="KW-1133">Transmembrane helix</keyword>
<feature type="transmembrane region" description="Helical" evidence="6">
    <location>
        <begin position="292"/>
        <end position="312"/>
    </location>
</feature>
<accession>A0A940SVW9</accession>
<dbReference type="GO" id="GO:0005886">
    <property type="term" value="C:plasma membrane"/>
    <property type="evidence" value="ECO:0007669"/>
    <property type="project" value="UniProtKB-SubCell"/>
</dbReference>
<protein>
    <recommendedName>
        <fullName evidence="6">Phosphatidylglycerol lysyltransferase</fullName>
        <ecNumber evidence="6">2.3.2.3</ecNumber>
    </recommendedName>
    <alternativeName>
        <fullName evidence="6">Lysylphosphatidylglycerol synthase</fullName>
    </alternativeName>
</protein>
<feature type="transmembrane region" description="Helical" evidence="6">
    <location>
        <begin position="261"/>
        <end position="280"/>
    </location>
</feature>
<feature type="transmembrane region" description="Helical" evidence="6">
    <location>
        <begin position="153"/>
        <end position="178"/>
    </location>
</feature>
<keyword evidence="6" id="KW-0808">Transferase</keyword>
<dbReference type="PANTHER" id="PTHR37693">
    <property type="entry name" value="PHOSPHATIDYLGLYCEROL LYSYLTRANSFERASE"/>
    <property type="match status" value="1"/>
</dbReference>
<sequence length="350" mass="39206">MTKKNRIYLYVALLIGGGVLFNELRKISIADLLQELTELKFSWLLVAIGCMLLHWSIEGKIIQGLLKRQQGDFSFKNAVRIPLIEHLFNAITPFSSGGQPAQLLALVKSGVDPGVSGSVCLMKFVVYQVMIVLNFVACIIFGFRLISHELAELSYFVMLGFLINVVVVVSLLMLMYCYPMTNAIVKFVMGIIKKFVRGPRGEALELSVFEKMTNFYEESQYMRREKSVMRRTFALTFAQLVCYYVVPYFILLSLGVSQVDVLQIVIFHAFIILIISLFPVPGGTGGAEYSFTLLFGSFIAVTSKLVVAIVLWRIVTHYIGILLGMLALFVEPDLPKAKIALVKKSAPELM</sequence>
<evidence type="ECO:0000313" key="8">
    <source>
        <dbReference type="Proteomes" id="UP000674938"/>
    </source>
</evidence>
<comment type="similarity">
    <text evidence="6">Belongs to the LPG synthase family.</text>
</comment>
<dbReference type="NCBIfam" id="TIGR00374">
    <property type="entry name" value="flippase-like domain"/>
    <property type="match status" value="1"/>
</dbReference>
<gene>
    <name evidence="6" type="primary">mprF</name>
    <name evidence="7" type="ORF">I6N95_10755</name>
</gene>
<keyword evidence="2" id="KW-1003">Cell membrane</keyword>
<dbReference type="GO" id="GO:0050071">
    <property type="term" value="F:phosphatidylglycerol lysyltransferase activity"/>
    <property type="evidence" value="ECO:0007669"/>
    <property type="project" value="UniProtKB-EC"/>
</dbReference>
<keyword evidence="8" id="KW-1185">Reference proteome</keyword>
<dbReference type="EC" id="2.3.2.3" evidence="6"/>
<feature type="transmembrane region" description="Helical" evidence="6">
    <location>
        <begin position="232"/>
        <end position="255"/>
    </location>
</feature>
<dbReference type="AlphaFoldDB" id="A0A940SVW9"/>
<feature type="transmembrane region" description="Helical" evidence="6">
    <location>
        <begin position="7"/>
        <end position="24"/>
    </location>
</feature>
<dbReference type="Pfam" id="PF03706">
    <property type="entry name" value="LPG_synthase_TM"/>
    <property type="match status" value="1"/>
</dbReference>
<dbReference type="PANTHER" id="PTHR37693:SF1">
    <property type="entry name" value="INTEGRAL MEMBRANE PROTEIN"/>
    <property type="match status" value="1"/>
</dbReference>
<feature type="transmembrane region" description="Helical" evidence="6">
    <location>
        <begin position="39"/>
        <end position="57"/>
    </location>
</feature>
<evidence type="ECO:0000256" key="6">
    <source>
        <dbReference type="RuleBase" id="RU363042"/>
    </source>
</evidence>
<dbReference type="RefSeq" id="WP_209527475.1">
    <property type="nucleotide sequence ID" value="NZ_JAEEGA010000006.1"/>
</dbReference>
<keyword evidence="6" id="KW-0443">Lipid metabolism</keyword>
<comment type="function">
    <text evidence="6">Catalyzes the transfer of a lysyl group from L-lysyl-tRNA(Lys) to membrane-bound phosphatidylglycerol (PG), which produces lysylphosphatidylglycerol (LPG), a major component of the bacterial membrane with a positive net charge. LPG synthesis contributes to bacterial virulence as it is involved in the resistance mechanism against cationic antimicrobial peptides (CAMP) produces by the host's immune system (defensins, cathelicidins) and by the competing microorganisms.</text>
</comment>
<evidence type="ECO:0000256" key="5">
    <source>
        <dbReference type="ARBA" id="ARBA00023136"/>
    </source>
</evidence>
<evidence type="ECO:0000256" key="2">
    <source>
        <dbReference type="ARBA" id="ARBA00022475"/>
    </source>
</evidence>
<evidence type="ECO:0000313" key="7">
    <source>
        <dbReference type="EMBL" id="MBP1041486.1"/>
    </source>
</evidence>
<proteinExistence type="inferred from homology"/>
<name>A0A940SVW9_9ENTE</name>
<dbReference type="GO" id="GO:0006629">
    <property type="term" value="P:lipid metabolic process"/>
    <property type="evidence" value="ECO:0007669"/>
    <property type="project" value="UniProtKB-KW"/>
</dbReference>
<dbReference type="Proteomes" id="UP000674938">
    <property type="component" value="Unassembled WGS sequence"/>
</dbReference>
<comment type="caution">
    <text evidence="7">The sequence shown here is derived from an EMBL/GenBank/DDBJ whole genome shotgun (WGS) entry which is preliminary data.</text>
</comment>
<keyword evidence="6" id="KW-0046">Antibiotic resistance</keyword>
<evidence type="ECO:0000256" key="3">
    <source>
        <dbReference type="ARBA" id="ARBA00022692"/>
    </source>
</evidence>
<dbReference type="EMBL" id="JAEEGA010000006">
    <property type="protein sequence ID" value="MBP1041486.1"/>
    <property type="molecule type" value="Genomic_DNA"/>
</dbReference>
<keyword evidence="5 6" id="KW-0472">Membrane</keyword>
<reference evidence="7" key="1">
    <citation type="submission" date="2020-12" db="EMBL/GenBank/DDBJ databases">
        <title>Vagococcus allomyrinae sp. nov. and Enterococcus lavae sp. nov., isolated from the larvae of Allomyrina dichotoma.</title>
        <authorList>
            <person name="Lee S.D."/>
        </authorList>
    </citation>
    <scope>NUCLEOTIDE SEQUENCE</scope>
    <source>
        <strain evidence="7">BWB3-3</strain>
    </source>
</reference>
<evidence type="ECO:0000256" key="1">
    <source>
        <dbReference type="ARBA" id="ARBA00004651"/>
    </source>
</evidence>
<comment type="catalytic activity">
    <reaction evidence="6">
        <text>L-lysyl-tRNA(Lys) + a 1,2-diacyl-sn-glycero-3-phospho-(1'-sn-glycerol) = a 1,2-diacyl-sn-glycero-3-phospho-1'-(3'-O-L-lysyl)-sn-glycerol + tRNA(Lys)</text>
        <dbReference type="Rhea" id="RHEA:10668"/>
        <dbReference type="Rhea" id="RHEA-COMP:9696"/>
        <dbReference type="Rhea" id="RHEA-COMP:9697"/>
        <dbReference type="ChEBI" id="CHEBI:64716"/>
        <dbReference type="ChEBI" id="CHEBI:75792"/>
        <dbReference type="ChEBI" id="CHEBI:78442"/>
        <dbReference type="ChEBI" id="CHEBI:78529"/>
        <dbReference type="EC" id="2.3.2.3"/>
    </reaction>
</comment>